<organism evidence="2 3">
    <name type="scientific">Solirubrum puertoriconensis</name>
    <dbReference type="NCBI Taxonomy" id="1751427"/>
    <lineage>
        <taxon>Bacteria</taxon>
        <taxon>Pseudomonadati</taxon>
        <taxon>Bacteroidota</taxon>
        <taxon>Cytophagia</taxon>
        <taxon>Cytophagales</taxon>
    </lineage>
</organism>
<gene>
    <name evidence="2" type="ORF">ASU33_20305</name>
</gene>
<reference evidence="2 3" key="1">
    <citation type="submission" date="2015-11" db="EMBL/GenBank/DDBJ databases">
        <title>Solirubrum puertoriconensis gen. nov. an environmental bacteria isolated in Puerto Rico.</title>
        <authorList>
            <person name="Cuebas-Irizarry M.F."/>
            <person name="Montalvo-Rodriguez R."/>
        </authorList>
    </citation>
    <scope>NUCLEOTIDE SEQUENCE [LARGE SCALE GENOMIC DNA]</scope>
    <source>
        <strain evidence="2 3">MC1A</strain>
    </source>
</reference>
<sequence>MKFVVLFLAVVAAYLVGLPTAAAHAVWIESAAKATKNKAHEVKIIYGDYAEGAIEPTAKWYSDLKTLEVWVVSPSQQKTKLTLTDAGTHLTASFLPEADGLYYVTTVHATKELGGTTKYEFSSVAPVLVGSAPPALAAPASPLAIVAAPKAYKAGAPVEAQVWKAGQPFKNGKVELMSPEGWVKTVKTDADGKVVFTPKLKGTYVLEASDYQEQAGEWHQKPYTHFWQGSTTRILIN</sequence>
<dbReference type="Pfam" id="PF10670">
    <property type="entry name" value="DUF4198"/>
    <property type="match status" value="1"/>
</dbReference>
<dbReference type="Proteomes" id="UP000054223">
    <property type="component" value="Unassembled WGS sequence"/>
</dbReference>
<proteinExistence type="predicted"/>
<evidence type="ECO:0000313" key="2">
    <source>
        <dbReference type="EMBL" id="KUG09161.1"/>
    </source>
</evidence>
<dbReference type="AlphaFoldDB" id="A0A9X0HN95"/>
<dbReference type="EMBL" id="LNAL01000005">
    <property type="protein sequence ID" value="KUG09161.1"/>
    <property type="molecule type" value="Genomic_DNA"/>
</dbReference>
<dbReference type="OrthoDB" id="1148550at2"/>
<dbReference type="RefSeq" id="WP_059068714.1">
    <property type="nucleotide sequence ID" value="NZ_LNAL01000005.1"/>
</dbReference>
<evidence type="ECO:0008006" key="4">
    <source>
        <dbReference type="Google" id="ProtNLM"/>
    </source>
</evidence>
<keyword evidence="3" id="KW-1185">Reference proteome</keyword>
<comment type="caution">
    <text evidence="2">The sequence shown here is derived from an EMBL/GenBank/DDBJ whole genome shotgun (WGS) entry which is preliminary data.</text>
</comment>
<feature type="signal peptide" evidence="1">
    <location>
        <begin position="1"/>
        <end position="25"/>
    </location>
</feature>
<accession>A0A9X0HN95</accession>
<dbReference type="InterPro" id="IPR019613">
    <property type="entry name" value="DUF4198"/>
</dbReference>
<protein>
    <recommendedName>
        <fullName evidence="4">Nickel transport complex protein, NikM subunit, transmembrane</fullName>
    </recommendedName>
</protein>
<evidence type="ECO:0000313" key="3">
    <source>
        <dbReference type="Proteomes" id="UP000054223"/>
    </source>
</evidence>
<dbReference type="SUPFAM" id="SSF49478">
    <property type="entry name" value="Cna protein B-type domain"/>
    <property type="match status" value="1"/>
</dbReference>
<evidence type="ECO:0000256" key="1">
    <source>
        <dbReference type="SAM" id="SignalP"/>
    </source>
</evidence>
<feature type="chain" id="PRO_5040950673" description="Nickel transport complex protein, NikM subunit, transmembrane" evidence="1">
    <location>
        <begin position="26"/>
        <end position="237"/>
    </location>
</feature>
<name>A0A9X0HN95_SOLP1</name>
<keyword evidence="1" id="KW-0732">Signal</keyword>